<feature type="coiled-coil region" evidence="10">
    <location>
        <begin position="1207"/>
        <end position="1241"/>
    </location>
</feature>
<dbReference type="PANTHER" id="PTHR14885">
    <property type="entry name" value="CILIA- AND FLAGELLA-ASSOCIATED PROTEIN 43-RELATED"/>
    <property type="match status" value="1"/>
</dbReference>
<evidence type="ECO:0000256" key="7">
    <source>
        <dbReference type="ARBA" id="ARBA00023273"/>
    </source>
</evidence>
<dbReference type="GO" id="GO:0005930">
    <property type="term" value="C:axoneme"/>
    <property type="evidence" value="ECO:0007669"/>
    <property type="project" value="UniProtKB-SubCell"/>
</dbReference>
<dbReference type="Gene3D" id="2.130.10.10">
    <property type="entry name" value="YVTN repeat-like/Quinoprotein amine dehydrogenase"/>
    <property type="match status" value="2"/>
</dbReference>
<feature type="domain" description="Cfap43 second beta-propeller" evidence="11">
    <location>
        <begin position="341"/>
        <end position="665"/>
    </location>
</feature>
<keyword evidence="5 10" id="KW-0175">Coiled coil</keyword>
<evidence type="ECO:0000256" key="4">
    <source>
        <dbReference type="ARBA" id="ARBA00022737"/>
    </source>
</evidence>
<keyword evidence="14" id="KW-1185">Reference proteome</keyword>
<evidence type="ECO:0000256" key="1">
    <source>
        <dbReference type="ARBA" id="ARBA00004430"/>
    </source>
</evidence>
<accession>K2NKK0</accession>
<dbReference type="OrthoDB" id="64353at2759"/>
<feature type="coiled-coil region" evidence="10">
    <location>
        <begin position="879"/>
        <end position="906"/>
    </location>
</feature>
<evidence type="ECO:0000313" key="13">
    <source>
        <dbReference type="EMBL" id="EKF38274.1"/>
    </source>
</evidence>
<evidence type="ECO:0000259" key="12">
    <source>
        <dbReference type="Pfam" id="PF23185"/>
    </source>
</evidence>
<dbReference type="GO" id="GO:0060271">
    <property type="term" value="P:cilium assembly"/>
    <property type="evidence" value="ECO:0007669"/>
    <property type="project" value="TreeGrafter"/>
</dbReference>
<protein>
    <recommendedName>
        <fullName evidence="9">Cilia- and flagella-associated protein 43</fullName>
    </recommendedName>
</protein>
<dbReference type="InterPro" id="IPR036322">
    <property type="entry name" value="WD40_repeat_dom_sf"/>
</dbReference>
<dbReference type="Pfam" id="PF23185">
    <property type="entry name" value="CFAP43_N"/>
    <property type="match status" value="1"/>
</dbReference>
<evidence type="ECO:0000256" key="9">
    <source>
        <dbReference type="ARBA" id="ARBA00023662"/>
    </source>
</evidence>
<dbReference type="InterPro" id="IPR056297">
    <property type="entry name" value="Beta-prop_Cfap43_2nd"/>
</dbReference>
<evidence type="ECO:0000259" key="11">
    <source>
        <dbReference type="Pfam" id="PF23184"/>
    </source>
</evidence>
<evidence type="ECO:0000256" key="8">
    <source>
        <dbReference type="ARBA" id="ARBA00023605"/>
    </source>
</evidence>
<organism evidence="13 14">
    <name type="scientific">Trypanosoma cruzi marinkellei</name>
    <dbReference type="NCBI Taxonomy" id="85056"/>
    <lineage>
        <taxon>Eukaryota</taxon>
        <taxon>Discoba</taxon>
        <taxon>Euglenozoa</taxon>
        <taxon>Kinetoplastea</taxon>
        <taxon>Metakinetoplastina</taxon>
        <taxon>Trypanosomatida</taxon>
        <taxon>Trypanosomatidae</taxon>
        <taxon>Trypanosoma</taxon>
        <taxon>Schizotrypanum</taxon>
    </lineage>
</organism>
<feature type="domain" description="Cfap43 N-terminal" evidence="12">
    <location>
        <begin position="37"/>
        <end position="336"/>
    </location>
</feature>
<evidence type="ECO:0000256" key="2">
    <source>
        <dbReference type="ARBA" id="ARBA00022490"/>
    </source>
</evidence>
<evidence type="ECO:0000256" key="6">
    <source>
        <dbReference type="ARBA" id="ARBA00023212"/>
    </source>
</evidence>
<dbReference type="InterPro" id="IPR056296">
    <property type="entry name" value="Cfap43_N"/>
</dbReference>
<dbReference type="InterPro" id="IPR015943">
    <property type="entry name" value="WD40/YVTN_repeat-like_dom_sf"/>
</dbReference>
<dbReference type="Pfam" id="PF25828">
    <property type="entry name" value="CC_Cfap43"/>
    <property type="match status" value="2"/>
</dbReference>
<dbReference type="SUPFAM" id="SSF50978">
    <property type="entry name" value="WD40 repeat-like"/>
    <property type="match status" value="3"/>
</dbReference>
<comment type="similarity">
    <text evidence="8">Belongs to the CFAP43 family.</text>
</comment>
<proteinExistence type="inferred from homology"/>
<sequence>MCFFSFLFCFACSLFLYFLFYIFPSPLTPIVMSLNGFIIGFNSSSAVCPVGDTLLVGAGSCVVVKRGGESHQWVPADGRYRIDHLAYSPLSRLLCVTETRLNVVLHVFSYPEFNRVQKIDEVAKVEVQDMQFSPNGEMLALLTCMPCSSVTVFTLQRGRTLERRISVELADKFWKYLTFPPQRKDCVAVWDAGEVALISQLLLSSSSSNVVSLDSHGKEFYSCCWSAYGVLCGLQQGAIILFDELKMEMQEYLTCPESGAVTYIVSVTAFLLVGTEDGAIFGYNMDEKALELLLRVEYSVERLFLFQNGSDAVIVTQAEVTKFDLDNTQSAVMCVRETGNTVKVLTVGEYVISVSEVGTLTKYDNEKNIICQFTTEFGDQAIDACNVRSAVIVVYHSGCVRSFIVNDGFTFSSQITLSEMPLTLCESDGVSSLAASDGTAVYFLGLNDSMLYPRGSLNSFTSQVKKLRWNIGGHPSVFVACTNGEINMVQFIATDGSSFDTVAVEAVWRLDYPVNDFLPLYLDDDVVNILVHSVDKDTKLYVLERRREREIKPLRPLFLMRDHEGSGGSVLQHFGDAAVLSGGADGKVVVRDVSHYLLKLTPIPPSKEKRRPQGEFPIRHMGKGGITSLCAWNGDCGFVCGGHDTVIHFINSGEPISDSWKEPVWKKEKLLGVSDNMQTPEEGSTTLGELTRSSVLSDLTEIRGEVEKLLKERSSAVHVEDFLLPSQRESFSAECELAIQQAKEDDYYRLLHNEFTQYIIRRECWDTMEVPRAKVVSLNDLRVQVYNFHCRKADPGEEKLLKKLKFLRMLQIKVGNYFTFASLVKRRESPSSPLQRESDIADETSGLLYDAMDVYTNSRAVIQIYLLRGGILKLKTAFNLRFDNLCERKKRELQRIEERNGRCRRILRQLGETSIPVDLFFKPVFDVEEDPRTVFEVFDSEIDPDLLKLAKKNENDAVIISPTNEAALKTWMDGLEKDADVLAVKVTLPAFADESLEQYVEPEDRTEEQQRAYEQYEKQLAEQTIYVNERKEALREEMKELKKANSEAARVIDEEISSLRRKRMEVAELVDELESHQMNALRRIFLPTAILNELLNVIKKKKELQRRLKQLQSLEMHRQNLLATEESRLQQLIEQEKDAVAHMRDSPPFDDSNWGDRLYRRFNRWRAKYEEGLVLAPLADQNENFPLPLWKLYCECCSIIVESKRVVAQSTATVQKLTESLAEVEAELTVVQKKLEEKEAEEEFCKQDATRKVLNVQNLYRLRQGQVQDEEAVLNADFIDFSFRWTKDVLDYNTLIFASFDEVSRIMGNTSHQRLAMKMASWETERLEYCVGTLEMELRQLHTLRVTRQMQESIYTDALVSREGEVEKLNRRIESVRQVMSRRVEERSRVIKRLNIQINDRHLENTLLGNEVQRVKSVVDDKKAVWGMLGEHNNESTRLQERMRELYENSELEELARCQQEELVRLKCEVDRLRERTFPSFAIVSKKTVT</sequence>
<evidence type="ECO:0000256" key="10">
    <source>
        <dbReference type="SAM" id="Coils"/>
    </source>
</evidence>
<dbReference type="PANTHER" id="PTHR14885:SF1">
    <property type="entry name" value="CILIA- AND FLAGELLA-ASSOCIATED PROTEIN 43"/>
    <property type="match status" value="1"/>
</dbReference>
<comment type="subcellular location">
    <subcellularLocation>
        <location evidence="1">Cytoplasm</location>
        <location evidence="1">Cytoskeleton</location>
        <location evidence="1">Cilium axoneme</location>
    </subcellularLocation>
</comment>
<dbReference type="Proteomes" id="UP000007350">
    <property type="component" value="Unassembled WGS sequence"/>
</dbReference>
<dbReference type="EMBL" id="AHKC01006550">
    <property type="protein sequence ID" value="EKF38274.1"/>
    <property type="molecule type" value="Genomic_DNA"/>
</dbReference>
<keyword evidence="7" id="KW-0966">Cell projection</keyword>
<dbReference type="Pfam" id="PF23184">
    <property type="entry name" value="WD40_CFAP43"/>
    <property type="match status" value="1"/>
</dbReference>
<name>K2NKK0_TRYCR</name>
<keyword evidence="6" id="KW-0206">Cytoskeleton</keyword>
<evidence type="ECO:0000313" key="14">
    <source>
        <dbReference type="Proteomes" id="UP000007350"/>
    </source>
</evidence>
<keyword evidence="2" id="KW-0963">Cytoplasm</keyword>
<feature type="coiled-coil region" evidence="10">
    <location>
        <begin position="1027"/>
        <end position="1114"/>
    </location>
</feature>
<reference evidence="13 14" key="1">
    <citation type="journal article" date="2012" name="BMC Genomics">
        <title>Comparative genomic analysis of human infective Trypanosoma cruzi lineages with the bat-restricted subspecies T. cruzi marinkellei.</title>
        <authorList>
            <person name="Franzen O."/>
            <person name="Talavera-Lopez C."/>
            <person name="Ochaya S."/>
            <person name="Butler C.E."/>
            <person name="Messenger L.A."/>
            <person name="Lewis M.D."/>
            <person name="Llewellyn M.S."/>
            <person name="Marinkelle C.J."/>
            <person name="Tyler K.M."/>
            <person name="Miles M.A."/>
            <person name="Andersson B."/>
        </authorList>
    </citation>
    <scope>NUCLEOTIDE SEQUENCE [LARGE SCALE GENOMIC DNA]</scope>
    <source>
        <strain evidence="13 14">B7</strain>
    </source>
</reference>
<gene>
    <name evidence="13" type="ORF">MOQ_001517</name>
</gene>
<comment type="caution">
    <text evidence="13">The sequence shown here is derived from an EMBL/GenBank/DDBJ whole genome shotgun (WGS) entry which is preliminary data.</text>
</comment>
<evidence type="ECO:0000256" key="5">
    <source>
        <dbReference type="ARBA" id="ARBA00023054"/>
    </source>
</evidence>
<keyword evidence="4" id="KW-0677">Repeat</keyword>
<keyword evidence="3" id="KW-0853">WD repeat</keyword>
<feature type="coiled-coil region" evidence="10">
    <location>
        <begin position="1429"/>
        <end position="1476"/>
    </location>
</feature>
<evidence type="ECO:0000256" key="3">
    <source>
        <dbReference type="ARBA" id="ARBA00022574"/>
    </source>
</evidence>